<proteinExistence type="predicted"/>
<evidence type="ECO:0000313" key="2">
    <source>
        <dbReference type="Proteomes" id="UP000314294"/>
    </source>
</evidence>
<sequence length="62" mass="7364">MDMTVRVGKQRPEVNAVDSLVVIRCDFAQQFLNFNRIHTGNRWTVKRREVDTRNMCSAFHRI</sequence>
<organism evidence="1 2">
    <name type="scientific">Liparis tanakae</name>
    <name type="common">Tanaka's snailfish</name>
    <dbReference type="NCBI Taxonomy" id="230148"/>
    <lineage>
        <taxon>Eukaryota</taxon>
        <taxon>Metazoa</taxon>
        <taxon>Chordata</taxon>
        <taxon>Craniata</taxon>
        <taxon>Vertebrata</taxon>
        <taxon>Euteleostomi</taxon>
        <taxon>Actinopterygii</taxon>
        <taxon>Neopterygii</taxon>
        <taxon>Teleostei</taxon>
        <taxon>Neoteleostei</taxon>
        <taxon>Acanthomorphata</taxon>
        <taxon>Eupercaria</taxon>
        <taxon>Perciformes</taxon>
        <taxon>Cottioidei</taxon>
        <taxon>Cottales</taxon>
        <taxon>Liparidae</taxon>
        <taxon>Liparis</taxon>
    </lineage>
</organism>
<gene>
    <name evidence="1" type="ORF">EYF80_040726</name>
</gene>
<dbReference type="EMBL" id="SRLO01000670">
    <property type="protein sequence ID" value="TNN49069.1"/>
    <property type="molecule type" value="Genomic_DNA"/>
</dbReference>
<dbReference type="Proteomes" id="UP000314294">
    <property type="component" value="Unassembled WGS sequence"/>
</dbReference>
<name>A0A4Z2G6C6_9TELE</name>
<accession>A0A4Z2G6C6</accession>
<protein>
    <submittedName>
        <fullName evidence="1">Uncharacterized protein</fullName>
    </submittedName>
</protein>
<reference evidence="1 2" key="1">
    <citation type="submission" date="2019-03" db="EMBL/GenBank/DDBJ databases">
        <title>First draft genome of Liparis tanakae, snailfish: a comprehensive survey of snailfish specific genes.</title>
        <authorList>
            <person name="Kim W."/>
            <person name="Song I."/>
            <person name="Jeong J.-H."/>
            <person name="Kim D."/>
            <person name="Kim S."/>
            <person name="Ryu S."/>
            <person name="Song J.Y."/>
            <person name="Lee S.K."/>
        </authorList>
    </citation>
    <scope>NUCLEOTIDE SEQUENCE [LARGE SCALE GENOMIC DNA]</scope>
    <source>
        <tissue evidence="1">Muscle</tissue>
    </source>
</reference>
<keyword evidence="2" id="KW-1185">Reference proteome</keyword>
<comment type="caution">
    <text evidence="1">The sequence shown here is derived from an EMBL/GenBank/DDBJ whole genome shotgun (WGS) entry which is preliminary data.</text>
</comment>
<evidence type="ECO:0000313" key="1">
    <source>
        <dbReference type="EMBL" id="TNN49069.1"/>
    </source>
</evidence>
<dbReference type="AlphaFoldDB" id="A0A4Z2G6C6"/>